<proteinExistence type="predicted"/>
<comment type="caution">
    <text evidence="1">The sequence shown here is derived from an EMBL/GenBank/DDBJ whole genome shotgun (WGS) entry which is preliminary data.</text>
</comment>
<name>K1U2I4_9ZZZZ</name>
<dbReference type="AlphaFoldDB" id="K1U2I4"/>
<protein>
    <recommendedName>
        <fullName evidence="2">DUF3800 domain-containing protein</fullName>
    </recommendedName>
</protein>
<feature type="non-terminal residue" evidence="1">
    <location>
        <position position="183"/>
    </location>
</feature>
<evidence type="ECO:0008006" key="2">
    <source>
        <dbReference type="Google" id="ProtNLM"/>
    </source>
</evidence>
<sequence>MQYFCDESCYLQSTDDRFMVIGTVYCTKTAAKKANKAIKAIKAKHNIEEDFEIKSTKISPAKYDFYHDLVAYFMDNDDLYYRAVIIDKTLLHHEEYHQTHDDFYYKTYYLLLEYCLKGQNNVAFLDKKDTTSARKCAKLQTVLNNSGHGLFRYNVIPVDSKDFPLIQMADLLTGLVCYKSKRY</sequence>
<evidence type="ECO:0000313" key="1">
    <source>
        <dbReference type="EMBL" id="EKC76478.1"/>
    </source>
</evidence>
<dbReference type="Pfam" id="PF12686">
    <property type="entry name" value="DUF3800"/>
    <property type="match status" value="1"/>
</dbReference>
<dbReference type="EMBL" id="AJWZ01000560">
    <property type="protein sequence ID" value="EKC76478.1"/>
    <property type="molecule type" value="Genomic_DNA"/>
</dbReference>
<reference evidence="1" key="1">
    <citation type="journal article" date="2013" name="Environ. Microbiol.">
        <title>Microbiota from the distal guts of lean and obese adolescents exhibit partial functional redundancy besides clear differences in community structure.</title>
        <authorList>
            <person name="Ferrer M."/>
            <person name="Ruiz A."/>
            <person name="Lanza F."/>
            <person name="Haange S.B."/>
            <person name="Oberbach A."/>
            <person name="Till H."/>
            <person name="Bargiela R."/>
            <person name="Campoy C."/>
            <person name="Segura M.T."/>
            <person name="Richter M."/>
            <person name="von Bergen M."/>
            <person name="Seifert J."/>
            <person name="Suarez A."/>
        </authorList>
    </citation>
    <scope>NUCLEOTIDE SEQUENCE</scope>
</reference>
<accession>K1U2I4</accession>
<gene>
    <name evidence="1" type="ORF">OBE_00821</name>
</gene>
<dbReference type="InterPro" id="IPR024524">
    <property type="entry name" value="DUF3800"/>
</dbReference>
<organism evidence="1">
    <name type="scientific">human gut metagenome</name>
    <dbReference type="NCBI Taxonomy" id="408170"/>
    <lineage>
        <taxon>unclassified sequences</taxon>
        <taxon>metagenomes</taxon>
        <taxon>organismal metagenomes</taxon>
    </lineage>
</organism>